<dbReference type="Pfam" id="PF12857">
    <property type="entry name" value="TOBE_3"/>
    <property type="match status" value="1"/>
</dbReference>
<dbReference type="InterPro" id="IPR003439">
    <property type="entry name" value="ABC_transporter-like_ATP-bd"/>
</dbReference>
<keyword evidence="6" id="KW-0764">Sulfate transport</keyword>
<evidence type="ECO:0000256" key="7">
    <source>
        <dbReference type="ARBA" id="ARBA00023136"/>
    </source>
</evidence>
<comment type="caution">
    <text evidence="9">The sequence shown here is derived from an EMBL/GenBank/DDBJ whole genome shotgun (WGS) entry which is preliminary data.</text>
</comment>
<dbReference type="PANTHER" id="PTHR42781:SF4">
    <property type="entry name" value="SPERMIDINE_PUTRESCINE IMPORT ATP-BINDING PROTEIN POTA"/>
    <property type="match status" value="1"/>
</dbReference>
<accession>A0A368L375</accession>
<dbReference type="AlphaFoldDB" id="A0A368L375"/>
<dbReference type="GO" id="GO:0043190">
    <property type="term" value="C:ATP-binding cassette (ABC) transporter complex"/>
    <property type="evidence" value="ECO:0007669"/>
    <property type="project" value="InterPro"/>
</dbReference>
<dbReference type="RefSeq" id="WP_114402133.1">
    <property type="nucleotide sequence ID" value="NZ_QPGB01000002.1"/>
</dbReference>
<gene>
    <name evidence="9" type="ORF">DU000_04170</name>
</gene>
<dbReference type="InterPro" id="IPR003593">
    <property type="entry name" value="AAA+_ATPase"/>
</dbReference>
<dbReference type="InterPro" id="IPR024765">
    <property type="entry name" value="TOBE-like"/>
</dbReference>
<evidence type="ECO:0000256" key="4">
    <source>
        <dbReference type="ARBA" id="ARBA00022840"/>
    </source>
</evidence>
<dbReference type="Pfam" id="PF00005">
    <property type="entry name" value="ABC_tran"/>
    <property type="match status" value="1"/>
</dbReference>
<keyword evidence="3" id="KW-0547">Nucleotide-binding</keyword>
<evidence type="ECO:0000256" key="6">
    <source>
        <dbReference type="ARBA" id="ARBA00023032"/>
    </source>
</evidence>
<organism evidence="9 10">
    <name type="scientific">Parvibium lacunae</name>
    <dbReference type="NCBI Taxonomy" id="1888893"/>
    <lineage>
        <taxon>Bacteria</taxon>
        <taxon>Pseudomonadati</taxon>
        <taxon>Pseudomonadota</taxon>
        <taxon>Betaproteobacteria</taxon>
        <taxon>Burkholderiales</taxon>
        <taxon>Alcaligenaceae</taxon>
        <taxon>Parvibium</taxon>
    </lineage>
</organism>
<sequence>MSIQVKNIIKRFGTFTALDNVSLDFPQGQLTALLGPSGCGKTTLLRLIAGLDIPDSGQVLFDGEDATQDHVRERNVGFVFQHYALFKHMTVFENVAFGLRVKPRQERPSEAEIGERVHRLLNLVQLDWLADRYPAQLSGGQRQRIALARALAVEPKVLLLDEPFGALDAKVRKELRRWLRRLHDELHVTSIFVTHDQEEALEVADQVVLLNHGRIEQVGTPDAVYAHPSTPFVYGFLGNVNLFHGRADGQHLDLGETRLPLSTSISSAIADESAPTTLTTGSEPVAATAYIRPHEINLLKVSEHPAVEGAIRARYIRAYIIGPSARLELERSETGEWIEVDLPVATFQQLGLQAGELVWAQPSGFRVFAQQAA</sequence>
<keyword evidence="10" id="KW-1185">Reference proteome</keyword>
<evidence type="ECO:0000259" key="8">
    <source>
        <dbReference type="PROSITE" id="PS50893"/>
    </source>
</evidence>
<dbReference type="SUPFAM" id="SSF52540">
    <property type="entry name" value="P-loop containing nucleoside triphosphate hydrolases"/>
    <property type="match status" value="1"/>
</dbReference>
<dbReference type="InterPro" id="IPR005666">
    <property type="entry name" value="Sulph_transpt1"/>
</dbReference>
<dbReference type="Pfam" id="PF17850">
    <property type="entry name" value="CysA_C_terminal"/>
    <property type="match status" value="1"/>
</dbReference>
<dbReference type="PROSITE" id="PS00211">
    <property type="entry name" value="ABC_TRANSPORTER_1"/>
    <property type="match status" value="1"/>
</dbReference>
<keyword evidence="5" id="KW-1278">Translocase</keyword>
<name>A0A368L375_9BURK</name>
<dbReference type="PANTHER" id="PTHR42781">
    <property type="entry name" value="SPERMIDINE/PUTRESCINE IMPORT ATP-BINDING PROTEIN POTA"/>
    <property type="match status" value="1"/>
</dbReference>
<proteinExistence type="predicted"/>
<dbReference type="InterPro" id="IPR017871">
    <property type="entry name" value="ABC_transporter-like_CS"/>
</dbReference>
<dbReference type="CDD" id="cd03296">
    <property type="entry name" value="ABC_CysA_sulfate_importer"/>
    <property type="match status" value="1"/>
</dbReference>
<evidence type="ECO:0000256" key="1">
    <source>
        <dbReference type="ARBA" id="ARBA00022448"/>
    </source>
</evidence>
<evidence type="ECO:0000256" key="2">
    <source>
        <dbReference type="ARBA" id="ARBA00022475"/>
    </source>
</evidence>
<evidence type="ECO:0000313" key="10">
    <source>
        <dbReference type="Proteomes" id="UP000252357"/>
    </source>
</evidence>
<evidence type="ECO:0000256" key="3">
    <source>
        <dbReference type="ARBA" id="ARBA00022741"/>
    </source>
</evidence>
<dbReference type="InterPro" id="IPR041193">
    <property type="entry name" value="CysA_C"/>
</dbReference>
<dbReference type="GO" id="GO:0015419">
    <property type="term" value="F:ABC-type sulfate transporter activity"/>
    <property type="evidence" value="ECO:0007669"/>
    <property type="project" value="InterPro"/>
</dbReference>
<dbReference type="PROSITE" id="PS50893">
    <property type="entry name" value="ABC_TRANSPORTER_2"/>
    <property type="match status" value="1"/>
</dbReference>
<dbReference type="OrthoDB" id="5298774at2"/>
<evidence type="ECO:0000313" key="9">
    <source>
        <dbReference type="EMBL" id="RCS58046.1"/>
    </source>
</evidence>
<feature type="domain" description="ABC transporter" evidence="8">
    <location>
        <begin position="3"/>
        <end position="237"/>
    </location>
</feature>
<keyword evidence="4 9" id="KW-0067">ATP-binding</keyword>
<dbReference type="Gene3D" id="3.40.50.300">
    <property type="entry name" value="P-loop containing nucleotide triphosphate hydrolases"/>
    <property type="match status" value="1"/>
</dbReference>
<dbReference type="EMBL" id="QPGB01000002">
    <property type="protein sequence ID" value="RCS58046.1"/>
    <property type="molecule type" value="Genomic_DNA"/>
</dbReference>
<dbReference type="Proteomes" id="UP000252357">
    <property type="component" value="Unassembled WGS sequence"/>
</dbReference>
<dbReference type="GO" id="GO:0005524">
    <property type="term" value="F:ATP binding"/>
    <property type="evidence" value="ECO:0007669"/>
    <property type="project" value="UniProtKB-KW"/>
</dbReference>
<evidence type="ECO:0000256" key="5">
    <source>
        <dbReference type="ARBA" id="ARBA00022967"/>
    </source>
</evidence>
<dbReference type="GO" id="GO:0016887">
    <property type="term" value="F:ATP hydrolysis activity"/>
    <property type="evidence" value="ECO:0007669"/>
    <property type="project" value="InterPro"/>
</dbReference>
<dbReference type="FunFam" id="3.40.50.300:FF:000227">
    <property type="entry name" value="Sulfate/thiosulfate import ATP-binding protein CysA"/>
    <property type="match status" value="1"/>
</dbReference>
<keyword evidence="7" id="KW-0472">Membrane</keyword>
<protein>
    <submittedName>
        <fullName evidence="9">Sulfate ABC transporter ATP-binding protein</fullName>
    </submittedName>
</protein>
<dbReference type="SUPFAM" id="SSF50331">
    <property type="entry name" value="MOP-like"/>
    <property type="match status" value="1"/>
</dbReference>
<keyword evidence="1" id="KW-0813">Transport</keyword>
<dbReference type="NCBIfam" id="TIGR00968">
    <property type="entry name" value="3a0106s01"/>
    <property type="match status" value="1"/>
</dbReference>
<dbReference type="SMART" id="SM00382">
    <property type="entry name" value="AAA"/>
    <property type="match status" value="1"/>
</dbReference>
<reference evidence="9 10" key="1">
    <citation type="journal article" date="2018" name="Int. J. Syst. Evol. Microbiol.">
        <title>Parvibium lacunae gen. nov., sp. nov., a new member of the family Alcaligenaceae isolated from a freshwater pond.</title>
        <authorList>
            <person name="Chen W.M."/>
            <person name="Xie P.B."/>
            <person name="Hsu M.Y."/>
            <person name="Sheu S.Y."/>
        </authorList>
    </citation>
    <scope>NUCLEOTIDE SEQUENCE [LARGE SCALE GENOMIC DNA]</scope>
    <source>
        <strain evidence="9 10">KMB9</strain>
    </source>
</reference>
<dbReference type="InterPro" id="IPR008995">
    <property type="entry name" value="Mo/tungstate-bd_C_term_dom"/>
</dbReference>
<dbReference type="InterPro" id="IPR050093">
    <property type="entry name" value="ABC_SmlMolc_Importer"/>
</dbReference>
<keyword evidence="2" id="KW-1003">Cell membrane</keyword>
<dbReference type="InterPro" id="IPR027417">
    <property type="entry name" value="P-loop_NTPase"/>
</dbReference>